<reference evidence="3 4" key="1">
    <citation type="journal article" date="2013" name="BMC Genomics">
        <title>Genomics-driven discovery of the pneumocandin biosynthetic gene cluster in the fungus Glarea lozoyensis.</title>
        <authorList>
            <person name="Chen L."/>
            <person name="Yue Q."/>
            <person name="Zhang X."/>
            <person name="Xiang M."/>
            <person name="Wang C."/>
            <person name="Li S."/>
            <person name="Che Y."/>
            <person name="Ortiz-Lopez F.J."/>
            <person name="Bills G.F."/>
            <person name="Liu X."/>
            <person name="An Z."/>
        </authorList>
    </citation>
    <scope>NUCLEOTIDE SEQUENCE [LARGE SCALE GENOMIC DNA]</scope>
    <source>
        <strain evidence="4">ATCC 20868 / MF5171</strain>
    </source>
</reference>
<accession>S3DMN5</accession>
<evidence type="ECO:0000259" key="2">
    <source>
        <dbReference type="Pfam" id="PF06985"/>
    </source>
</evidence>
<sequence>MRLLHIKSRQLEIFFGDNIPPYAILSHRWGEKEVSLQDIQSTRYLLSRRWSSKLEGTRKIAEAQGLDYIWVDTCCIDKTSSSELEEAINSMYQWYKNAVVCYAYLVDVTDLEVSPGLISTFHESTWWTRGWTLQELLAPAKVEFYGSQWNYLGTKNQLSGIIQSITGIPRVVLIGMKEPGKASVAQRMSWASMRVTTRKEDLAYALLGIFEVNLPMIYGEGEKAFYRLQQEIMRVTSDQSILTGGHVLPAPEFTSSWDLALAVSPHDFRDCGEVVSCQAYTAEQFDLFGPIADKKPQAFGANMQIRLPLYGKDDKGYYAVLNCCGDKSNELVALPLPVVPAARSGKLLGDFAYLGLSYSTVPRDIASFYEYSVILTCQRPEFATPISNATHDWWHFDCVTDPLVCPLIEVLSTTLQPPEARHFFSSGSLRRVEKDEKLIVRFTHPDDISDVAVCARTVFDTETGEVRSIIGVADAKKSLDEHLNHKSPSDFLSRPVCRFDPWPSYLKASVSKESHEEGNIFAVKITVYWSSFSRPDRSMIVSSEKFGSEKRAEEKRALGVYLPVIAKSLAVLWTTTIALLILILTIPLIIFRSFPRAIARQWRLRLLSQG</sequence>
<dbReference type="HOGENOM" id="CLU_447613_0_0_1"/>
<dbReference type="Pfam" id="PF06985">
    <property type="entry name" value="HET"/>
    <property type="match status" value="1"/>
</dbReference>
<gene>
    <name evidence="3" type="ORF">GLAREA_06348</name>
</gene>
<dbReference type="GeneID" id="19465402"/>
<keyword evidence="1" id="KW-0812">Transmembrane</keyword>
<feature type="transmembrane region" description="Helical" evidence="1">
    <location>
        <begin position="570"/>
        <end position="591"/>
    </location>
</feature>
<dbReference type="RefSeq" id="XP_008079953.1">
    <property type="nucleotide sequence ID" value="XM_008081762.1"/>
</dbReference>
<evidence type="ECO:0000256" key="1">
    <source>
        <dbReference type="SAM" id="Phobius"/>
    </source>
</evidence>
<dbReference type="EMBL" id="KE145358">
    <property type="protein sequence ID" value="EPE33336.1"/>
    <property type="molecule type" value="Genomic_DNA"/>
</dbReference>
<evidence type="ECO:0000313" key="3">
    <source>
        <dbReference type="EMBL" id="EPE33336.1"/>
    </source>
</evidence>
<keyword evidence="1" id="KW-0472">Membrane</keyword>
<dbReference type="PANTHER" id="PTHR10622:SF10">
    <property type="entry name" value="HET DOMAIN-CONTAINING PROTEIN"/>
    <property type="match status" value="1"/>
</dbReference>
<name>S3DMN5_GLAL2</name>
<protein>
    <recommendedName>
        <fullName evidence="2">Heterokaryon incompatibility domain-containing protein</fullName>
    </recommendedName>
</protein>
<feature type="domain" description="Heterokaryon incompatibility" evidence="2">
    <location>
        <begin position="22"/>
        <end position="108"/>
    </location>
</feature>
<organism evidence="3 4">
    <name type="scientific">Glarea lozoyensis (strain ATCC 20868 / MF5171)</name>
    <dbReference type="NCBI Taxonomy" id="1116229"/>
    <lineage>
        <taxon>Eukaryota</taxon>
        <taxon>Fungi</taxon>
        <taxon>Dikarya</taxon>
        <taxon>Ascomycota</taxon>
        <taxon>Pezizomycotina</taxon>
        <taxon>Leotiomycetes</taxon>
        <taxon>Helotiales</taxon>
        <taxon>Helotiaceae</taxon>
        <taxon>Glarea</taxon>
    </lineage>
</organism>
<proteinExistence type="predicted"/>
<evidence type="ECO:0000313" key="4">
    <source>
        <dbReference type="Proteomes" id="UP000016922"/>
    </source>
</evidence>
<keyword evidence="1" id="KW-1133">Transmembrane helix</keyword>
<dbReference type="Proteomes" id="UP000016922">
    <property type="component" value="Unassembled WGS sequence"/>
</dbReference>
<dbReference type="STRING" id="1116229.S3DMN5"/>
<dbReference type="InterPro" id="IPR010730">
    <property type="entry name" value="HET"/>
</dbReference>
<dbReference type="PANTHER" id="PTHR10622">
    <property type="entry name" value="HET DOMAIN-CONTAINING PROTEIN"/>
    <property type="match status" value="1"/>
</dbReference>
<dbReference type="eggNOG" id="KOG4177">
    <property type="taxonomic scope" value="Eukaryota"/>
</dbReference>
<dbReference type="AlphaFoldDB" id="S3DMN5"/>
<dbReference type="OrthoDB" id="194358at2759"/>
<keyword evidence="4" id="KW-1185">Reference proteome</keyword>
<dbReference type="KEGG" id="glz:GLAREA_06348"/>